<dbReference type="OrthoDB" id="8450455at2"/>
<organism evidence="1 2">
    <name type="scientific">Maricaulis maris</name>
    <dbReference type="NCBI Taxonomy" id="74318"/>
    <lineage>
        <taxon>Bacteria</taxon>
        <taxon>Pseudomonadati</taxon>
        <taxon>Pseudomonadota</taxon>
        <taxon>Alphaproteobacteria</taxon>
        <taxon>Maricaulales</taxon>
        <taxon>Maricaulaceae</taxon>
        <taxon>Maricaulis</taxon>
    </lineage>
</organism>
<evidence type="ECO:0000313" key="1">
    <source>
        <dbReference type="EMBL" id="RKR03578.1"/>
    </source>
</evidence>
<comment type="caution">
    <text evidence="1">The sequence shown here is derived from an EMBL/GenBank/DDBJ whole genome shotgun (WGS) entry which is preliminary data.</text>
</comment>
<reference evidence="1 2" key="1">
    <citation type="submission" date="2018-10" db="EMBL/GenBank/DDBJ databases">
        <title>Genomic Encyclopedia of Type Strains, Phase IV (KMG-IV): sequencing the most valuable type-strain genomes for metagenomic binning, comparative biology and taxonomic classification.</title>
        <authorList>
            <person name="Goeker M."/>
        </authorList>
    </citation>
    <scope>NUCLEOTIDE SEQUENCE [LARGE SCALE GENOMIC DNA]</scope>
    <source>
        <strain evidence="1 2">DSM 4734</strain>
    </source>
</reference>
<dbReference type="RefSeq" id="WP_121209562.1">
    <property type="nucleotide sequence ID" value="NZ_RBIM01000001.1"/>
</dbReference>
<dbReference type="AlphaFoldDB" id="A0A495DKX6"/>
<dbReference type="Proteomes" id="UP000273675">
    <property type="component" value="Unassembled WGS sequence"/>
</dbReference>
<name>A0A495DKX6_9PROT</name>
<protein>
    <submittedName>
        <fullName evidence="1">Uncharacterized protein</fullName>
    </submittedName>
</protein>
<proteinExistence type="predicted"/>
<gene>
    <name evidence="1" type="ORF">C7435_0014</name>
</gene>
<evidence type="ECO:0000313" key="2">
    <source>
        <dbReference type="Proteomes" id="UP000273675"/>
    </source>
</evidence>
<dbReference type="EMBL" id="RBIM01000001">
    <property type="protein sequence ID" value="RKR03578.1"/>
    <property type="molecule type" value="Genomic_DNA"/>
</dbReference>
<accession>A0A495DKX6</accession>
<sequence length="114" mass="12742">MISGRLVHLADVERNQAVGKDDWGDDVAPDFIALATVRCWAWSTSTREVVDGDKTALIEDMRIMFALGADVNEGDEIARITNRRDVVIFAGRFRVEGQVQHKHTHLEAALKRVA</sequence>